<feature type="domain" description="Outer membrane channel protein CpnT-like N-terminal" evidence="2">
    <location>
        <begin position="233"/>
        <end position="340"/>
    </location>
</feature>
<accession>A0A8E2IYP6</accession>
<feature type="domain" description="Tox-REase-7" evidence="1">
    <location>
        <begin position="433"/>
        <end position="511"/>
    </location>
</feature>
<comment type="caution">
    <text evidence="3">The sequence shown here is derived from an EMBL/GenBank/DDBJ whole genome shotgun (WGS) entry which is preliminary data.</text>
</comment>
<dbReference type="Pfam" id="PF25547">
    <property type="entry name" value="WXG100_2"/>
    <property type="match status" value="1"/>
</dbReference>
<dbReference type="Pfam" id="PF15649">
    <property type="entry name" value="Tox-REase-7"/>
    <property type="match status" value="1"/>
</dbReference>
<protein>
    <recommendedName>
        <fullName evidence="5">Tox-REase-7 domain-containing protein</fullName>
    </recommendedName>
</protein>
<evidence type="ECO:0000259" key="1">
    <source>
        <dbReference type="Pfam" id="PF15649"/>
    </source>
</evidence>
<gene>
    <name evidence="3" type="ORF">B4U45_26425</name>
</gene>
<reference evidence="3 4" key="1">
    <citation type="submission" date="2017-02" db="EMBL/GenBank/DDBJ databases">
        <title>Mycobacterium kansasii genomes.</title>
        <authorList>
            <person name="Borowka P."/>
            <person name="Strapagiel D."/>
            <person name="Marciniak B."/>
            <person name="Lach J."/>
            <person name="Bakula Z."/>
            <person name="Van Ingen J."/>
            <person name="Safianowska A."/>
            <person name="Brzostek A."/>
            <person name="Dziadek J."/>
            <person name="Jagielski T."/>
        </authorList>
    </citation>
    <scope>NUCLEOTIDE SEQUENCE [LARGE SCALE GENOMIC DNA]</scope>
    <source>
        <strain evidence="3 4">12MK</strain>
    </source>
</reference>
<evidence type="ECO:0008006" key="5">
    <source>
        <dbReference type="Google" id="ProtNLM"/>
    </source>
</evidence>
<dbReference type="InterPro" id="IPR057746">
    <property type="entry name" value="CpnT-like_N"/>
</dbReference>
<evidence type="ECO:0000259" key="2">
    <source>
        <dbReference type="Pfam" id="PF25547"/>
    </source>
</evidence>
<sequence length="540" mass="58403">MRHHVVRHVLGLDLVRPEDGERVLFLLTAQHGHLMVTAIADRQPGDRCDDFFQLLVVDAGRGVDGQVIGQWGQPLLSSEFTRNHRTPGCHTIDPLAREVGGAAMTDVDPELFYDAAAAYKENSDHAGAALRKLAGVDAAGAAGTHGVGPQWASSYDAAAEEAGQVAYRLVNVFHNLGSLLRQNGINHDQTEEASTLNQRDAYGAPITPPGESAGTFIDAAVAVSSVAGGGDPEPPHWNLVADRIVDGWPDGHPDHALAASAAWETFGHDLVRIDDQPGPEEQRLIVDVEAAEIAPLVDRLEEARGVNTDIAGACGDLSRAAKDYGNKLKSVKDDMAFVVNQLHWLIIILDSYPPVLHRLTGPIKETFIAAAVTQINGLNAALRTTATASMTDLTAAGSAMGTALPAVKRLLDLVPRRVNPTPTHGLNDNRRKGRRAEDIAGIDQSKKVRIPVRNPKPGRPRFRIPDEIDDENHVVREVKNVKKLDTTQQIRDIAEWARDNGYKLVIVVDKGRTDAGSVEQTLERDFEGLDVVIDDSKNLS</sequence>
<dbReference type="InterPro" id="IPR028903">
    <property type="entry name" value="Tox-REase-7_dom"/>
</dbReference>
<name>A0A8E2IYP6_9MYCO</name>
<dbReference type="EMBL" id="MWQA01000001">
    <property type="protein sequence ID" value="ORC09609.1"/>
    <property type="molecule type" value="Genomic_DNA"/>
</dbReference>
<dbReference type="AlphaFoldDB" id="A0A8E2IYP6"/>
<evidence type="ECO:0000313" key="3">
    <source>
        <dbReference type="EMBL" id="ORC09609.1"/>
    </source>
</evidence>
<dbReference type="Proteomes" id="UP000192335">
    <property type="component" value="Unassembled WGS sequence"/>
</dbReference>
<proteinExistence type="predicted"/>
<evidence type="ECO:0000313" key="4">
    <source>
        <dbReference type="Proteomes" id="UP000192335"/>
    </source>
</evidence>
<organism evidence="3 4">
    <name type="scientific">Mycobacterium persicum</name>
    <dbReference type="NCBI Taxonomy" id="1487726"/>
    <lineage>
        <taxon>Bacteria</taxon>
        <taxon>Bacillati</taxon>
        <taxon>Actinomycetota</taxon>
        <taxon>Actinomycetes</taxon>
        <taxon>Mycobacteriales</taxon>
        <taxon>Mycobacteriaceae</taxon>
        <taxon>Mycobacterium</taxon>
    </lineage>
</organism>